<evidence type="ECO:0000313" key="5">
    <source>
        <dbReference type="EMBL" id="PTM59565.1"/>
    </source>
</evidence>
<dbReference type="AlphaFoldDB" id="A0A2T4ZCF0"/>
<accession>A0A2T4ZCF0</accession>
<keyword evidence="3" id="KW-0804">Transcription</keyword>
<evidence type="ECO:0000256" key="2">
    <source>
        <dbReference type="ARBA" id="ARBA00023125"/>
    </source>
</evidence>
<keyword evidence="1" id="KW-0805">Transcription regulation</keyword>
<dbReference type="GO" id="GO:0003677">
    <property type="term" value="F:DNA binding"/>
    <property type="evidence" value="ECO:0007669"/>
    <property type="project" value="UniProtKB-KW"/>
</dbReference>
<dbReference type="Gene3D" id="3.40.50.1360">
    <property type="match status" value="1"/>
</dbReference>
<dbReference type="Gene3D" id="1.10.10.10">
    <property type="entry name" value="Winged helix-like DNA-binding domain superfamily/Winged helix DNA-binding domain"/>
    <property type="match status" value="1"/>
</dbReference>
<comment type="caution">
    <text evidence="5">The sequence shown here is derived from an EMBL/GenBank/DDBJ whole genome shotgun (WGS) entry which is preliminary data.</text>
</comment>
<dbReference type="PROSITE" id="PS51000">
    <property type="entry name" value="HTH_DEOR_2"/>
    <property type="match status" value="1"/>
</dbReference>
<dbReference type="Pfam" id="PF00455">
    <property type="entry name" value="DeoRC"/>
    <property type="match status" value="1"/>
</dbReference>
<organism evidence="5 6">
    <name type="scientific">Desmospora activa DSM 45169</name>
    <dbReference type="NCBI Taxonomy" id="1121389"/>
    <lineage>
        <taxon>Bacteria</taxon>
        <taxon>Bacillati</taxon>
        <taxon>Bacillota</taxon>
        <taxon>Bacilli</taxon>
        <taxon>Bacillales</taxon>
        <taxon>Thermoactinomycetaceae</taxon>
        <taxon>Desmospora</taxon>
    </lineage>
</organism>
<dbReference type="InterPro" id="IPR001034">
    <property type="entry name" value="DeoR_HTH"/>
</dbReference>
<feature type="domain" description="HTH deoR-type" evidence="4">
    <location>
        <begin position="3"/>
        <end position="58"/>
    </location>
</feature>
<evidence type="ECO:0000256" key="1">
    <source>
        <dbReference type="ARBA" id="ARBA00023015"/>
    </source>
</evidence>
<dbReference type="SMART" id="SM01134">
    <property type="entry name" value="DeoRC"/>
    <property type="match status" value="1"/>
</dbReference>
<name>A0A2T4ZCF0_9BACL</name>
<reference evidence="5 6" key="1">
    <citation type="submission" date="2018-04" db="EMBL/GenBank/DDBJ databases">
        <title>Genomic Encyclopedia of Archaeal and Bacterial Type Strains, Phase II (KMG-II): from individual species to whole genera.</title>
        <authorList>
            <person name="Goeker M."/>
        </authorList>
    </citation>
    <scope>NUCLEOTIDE SEQUENCE [LARGE SCALE GENOMIC DNA]</scope>
    <source>
        <strain evidence="5 6">DSM 45169</strain>
    </source>
</reference>
<evidence type="ECO:0000256" key="3">
    <source>
        <dbReference type="ARBA" id="ARBA00023163"/>
    </source>
</evidence>
<evidence type="ECO:0000313" key="6">
    <source>
        <dbReference type="Proteomes" id="UP000241639"/>
    </source>
</evidence>
<keyword evidence="2" id="KW-0238">DNA-binding</keyword>
<proteinExistence type="predicted"/>
<dbReference type="InterPro" id="IPR050313">
    <property type="entry name" value="Carb_Metab_HTH_regulators"/>
</dbReference>
<dbReference type="InterPro" id="IPR014036">
    <property type="entry name" value="DeoR-like_C"/>
</dbReference>
<keyword evidence="6" id="KW-1185">Reference proteome</keyword>
<protein>
    <submittedName>
        <fullName evidence="5">DeoR family transcriptional regulator</fullName>
    </submittedName>
</protein>
<gene>
    <name evidence="5" type="ORF">C8J48_2190</name>
</gene>
<dbReference type="Pfam" id="PF08220">
    <property type="entry name" value="HTH_DeoR"/>
    <property type="match status" value="1"/>
</dbReference>
<dbReference type="PROSITE" id="PS00894">
    <property type="entry name" value="HTH_DEOR_1"/>
    <property type="match status" value="1"/>
</dbReference>
<dbReference type="SMART" id="SM00420">
    <property type="entry name" value="HTH_DEOR"/>
    <property type="match status" value="1"/>
</dbReference>
<dbReference type="PANTHER" id="PTHR30363">
    <property type="entry name" value="HTH-TYPE TRANSCRIPTIONAL REGULATOR SRLR-RELATED"/>
    <property type="match status" value="1"/>
</dbReference>
<dbReference type="RefSeq" id="WP_107726656.1">
    <property type="nucleotide sequence ID" value="NZ_PZZP01000001.1"/>
</dbReference>
<dbReference type="InterPro" id="IPR036388">
    <property type="entry name" value="WH-like_DNA-bd_sf"/>
</dbReference>
<dbReference type="OrthoDB" id="9798651at2"/>
<evidence type="ECO:0000259" key="4">
    <source>
        <dbReference type="PROSITE" id="PS51000"/>
    </source>
</evidence>
<dbReference type="EMBL" id="PZZP01000001">
    <property type="protein sequence ID" value="PTM59565.1"/>
    <property type="molecule type" value="Genomic_DNA"/>
</dbReference>
<dbReference type="SUPFAM" id="SSF100950">
    <property type="entry name" value="NagB/RpiA/CoA transferase-like"/>
    <property type="match status" value="1"/>
</dbReference>
<dbReference type="InterPro" id="IPR037171">
    <property type="entry name" value="NagB/RpiA_transferase-like"/>
</dbReference>
<dbReference type="PANTHER" id="PTHR30363:SF51">
    <property type="entry name" value="HTH-TYPE TRANSCRIPTIONAL REPRESSOR GLCR"/>
    <property type="match status" value="1"/>
</dbReference>
<dbReference type="InterPro" id="IPR018356">
    <property type="entry name" value="Tscrpt_reg_HTH_DeoR_CS"/>
</dbReference>
<sequence length="253" mass="28072">MYQEERLRAIVDYLKQHNRISVQEICDQFGVSRDTARRDLVKLDEQGAILRTRGGALSLDKEVKGYRERLQAAAGEKEAIGQKAASLVRDGDHLILDASTTVQAVAAALTAKDVTVVTNSIDIASVLADCPSVSVHLLGGKLHPKHRYVYGVATMAMLADYRVDKAFLGASGITPEGVFYPDEEDGQIIRESIRCAGQVIVLADATKFNRRFFYRVCDWGAIDRMVTDQPPPADLRQVLEEQEVEIMEVAWHD</sequence>
<dbReference type="InterPro" id="IPR036390">
    <property type="entry name" value="WH_DNA-bd_sf"/>
</dbReference>
<dbReference type="PRINTS" id="PR00037">
    <property type="entry name" value="HTHLACR"/>
</dbReference>
<dbReference type="SUPFAM" id="SSF46785">
    <property type="entry name" value="Winged helix' DNA-binding domain"/>
    <property type="match status" value="1"/>
</dbReference>
<dbReference type="GO" id="GO:0003700">
    <property type="term" value="F:DNA-binding transcription factor activity"/>
    <property type="evidence" value="ECO:0007669"/>
    <property type="project" value="InterPro"/>
</dbReference>
<dbReference type="Proteomes" id="UP000241639">
    <property type="component" value="Unassembled WGS sequence"/>
</dbReference>